<evidence type="ECO:0000313" key="2">
    <source>
        <dbReference type="EMBL" id="KZT72016.1"/>
    </source>
</evidence>
<keyword evidence="3" id="KW-1185">Reference proteome</keyword>
<proteinExistence type="predicted"/>
<dbReference type="AlphaFoldDB" id="A0A165SHV0"/>
<evidence type="ECO:0000256" key="1">
    <source>
        <dbReference type="SAM" id="Phobius"/>
    </source>
</evidence>
<sequence>MHPTSNLVVALVMQLFMIISCHLRWLEDLPASRHTSFPRAATTHNATQANWDGWTPQVMKCCGGLGWTGLGWAGCWAAS</sequence>
<organism evidence="2 3">
    <name type="scientific">Daedalea quercina L-15889</name>
    <dbReference type="NCBI Taxonomy" id="1314783"/>
    <lineage>
        <taxon>Eukaryota</taxon>
        <taxon>Fungi</taxon>
        <taxon>Dikarya</taxon>
        <taxon>Basidiomycota</taxon>
        <taxon>Agaricomycotina</taxon>
        <taxon>Agaricomycetes</taxon>
        <taxon>Polyporales</taxon>
        <taxon>Fomitopsis</taxon>
    </lineage>
</organism>
<keyword evidence="1" id="KW-1133">Transmembrane helix</keyword>
<accession>A0A165SHV0</accession>
<keyword evidence="1" id="KW-0472">Membrane</keyword>
<name>A0A165SHV0_9APHY</name>
<protein>
    <submittedName>
        <fullName evidence="2">Uncharacterized protein</fullName>
    </submittedName>
</protein>
<dbReference type="Proteomes" id="UP000076727">
    <property type="component" value="Unassembled WGS sequence"/>
</dbReference>
<gene>
    <name evidence="2" type="ORF">DAEQUDRAFT_723666</name>
</gene>
<reference evidence="2 3" key="1">
    <citation type="journal article" date="2016" name="Mol. Biol. Evol.">
        <title>Comparative Genomics of Early-Diverging Mushroom-Forming Fungi Provides Insights into the Origins of Lignocellulose Decay Capabilities.</title>
        <authorList>
            <person name="Nagy L.G."/>
            <person name="Riley R."/>
            <person name="Tritt A."/>
            <person name="Adam C."/>
            <person name="Daum C."/>
            <person name="Floudas D."/>
            <person name="Sun H."/>
            <person name="Yadav J.S."/>
            <person name="Pangilinan J."/>
            <person name="Larsson K.H."/>
            <person name="Matsuura K."/>
            <person name="Barry K."/>
            <person name="Labutti K."/>
            <person name="Kuo R."/>
            <person name="Ohm R.A."/>
            <person name="Bhattacharya S.S."/>
            <person name="Shirouzu T."/>
            <person name="Yoshinaga Y."/>
            <person name="Martin F.M."/>
            <person name="Grigoriev I.V."/>
            <person name="Hibbett D.S."/>
        </authorList>
    </citation>
    <scope>NUCLEOTIDE SEQUENCE [LARGE SCALE GENOMIC DNA]</scope>
    <source>
        <strain evidence="2 3">L-15889</strain>
    </source>
</reference>
<feature type="transmembrane region" description="Helical" evidence="1">
    <location>
        <begin position="6"/>
        <end position="26"/>
    </location>
</feature>
<evidence type="ECO:0000313" key="3">
    <source>
        <dbReference type="Proteomes" id="UP000076727"/>
    </source>
</evidence>
<dbReference type="EMBL" id="KV429043">
    <property type="protein sequence ID" value="KZT72016.1"/>
    <property type="molecule type" value="Genomic_DNA"/>
</dbReference>
<keyword evidence="1" id="KW-0812">Transmembrane</keyword>